<proteinExistence type="predicted"/>
<dbReference type="EMBL" id="JBJKTR010000010">
    <property type="protein sequence ID" value="KAL3356833.1"/>
    <property type="molecule type" value="Genomic_DNA"/>
</dbReference>
<protein>
    <submittedName>
        <fullName evidence="1">Uncharacterized protein</fullName>
    </submittedName>
</protein>
<evidence type="ECO:0000313" key="2">
    <source>
        <dbReference type="Proteomes" id="UP001627284"/>
    </source>
</evidence>
<reference evidence="1 2" key="1">
    <citation type="submission" date="2024-05" db="EMBL/GenBank/DDBJ databases">
        <title>De novo assembly of an allotetraploid wild potato.</title>
        <authorList>
            <person name="Hosaka A.J."/>
        </authorList>
    </citation>
    <scope>NUCLEOTIDE SEQUENCE [LARGE SCALE GENOMIC DNA]</scope>
    <source>
        <tissue evidence="1">Young leaves</tissue>
    </source>
</reference>
<evidence type="ECO:0000313" key="1">
    <source>
        <dbReference type="EMBL" id="KAL3356833.1"/>
    </source>
</evidence>
<feature type="non-terminal residue" evidence="1">
    <location>
        <position position="130"/>
    </location>
</feature>
<name>A0ABD2TKB2_9SOLN</name>
<accession>A0ABD2TKB2</accession>
<keyword evidence="2" id="KW-1185">Reference proteome</keyword>
<comment type="caution">
    <text evidence="1">The sequence shown here is derived from an EMBL/GenBank/DDBJ whole genome shotgun (WGS) entry which is preliminary data.</text>
</comment>
<dbReference type="AlphaFoldDB" id="A0ABD2TKB2"/>
<organism evidence="1 2">
    <name type="scientific">Solanum stoloniferum</name>
    <dbReference type="NCBI Taxonomy" id="62892"/>
    <lineage>
        <taxon>Eukaryota</taxon>
        <taxon>Viridiplantae</taxon>
        <taxon>Streptophyta</taxon>
        <taxon>Embryophyta</taxon>
        <taxon>Tracheophyta</taxon>
        <taxon>Spermatophyta</taxon>
        <taxon>Magnoliopsida</taxon>
        <taxon>eudicotyledons</taxon>
        <taxon>Gunneridae</taxon>
        <taxon>Pentapetalae</taxon>
        <taxon>asterids</taxon>
        <taxon>lamiids</taxon>
        <taxon>Solanales</taxon>
        <taxon>Solanaceae</taxon>
        <taxon>Solanoideae</taxon>
        <taxon>Solaneae</taxon>
        <taxon>Solanum</taxon>
    </lineage>
</organism>
<gene>
    <name evidence="1" type="ORF">AABB24_017479</name>
</gene>
<dbReference type="Proteomes" id="UP001627284">
    <property type="component" value="Unassembled WGS sequence"/>
</dbReference>
<sequence>MVHDFRGRKSEKWIGTRANSEFPTNSQIQNLYQDQRIAGFCMRFRLKSQKIWTRSSVDGFNSSRSPLCLTCHHLVATRAIGRGWQDWNGLVRADACFFREFRRSTAAALTFLVFAEEEGEHRWGRYCCVY</sequence>